<evidence type="ECO:0000256" key="1">
    <source>
        <dbReference type="SAM" id="MobiDB-lite"/>
    </source>
</evidence>
<dbReference type="OrthoDB" id="751010at2759"/>
<evidence type="ECO:0000313" key="3">
    <source>
        <dbReference type="Proteomes" id="UP000594638"/>
    </source>
</evidence>
<feature type="compositionally biased region" description="Basic and acidic residues" evidence="1">
    <location>
        <begin position="53"/>
        <end position="62"/>
    </location>
</feature>
<dbReference type="EMBL" id="CACTIH010009090">
    <property type="protein sequence ID" value="CAA3023427.1"/>
    <property type="molecule type" value="Genomic_DNA"/>
</dbReference>
<accession>A0A8S0V2H2</accession>
<protein>
    <submittedName>
        <fullName evidence="2">Uncharacterized protein</fullName>
    </submittedName>
</protein>
<feature type="region of interest" description="Disordered" evidence="1">
    <location>
        <begin position="21"/>
        <end position="75"/>
    </location>
</feature>
<keyword evidence="3" id="KW-1185">Reference proteome</keyword>
<comment type="caution">
    <text evidence="2">The sequence shown here is derived from an EMBL/GenBank/DDBJ whole genome shotgun (WGS) entry which is preliminary data.</text>
</comment>
<gene>
    <name evidence="2" type="ORF">OLEA9_A003079</name>
</gene>
<name>A0A8S0V2H2_OLEEU</name>
<proteinExistence type="predicted"/>
<reference evidence="2 3" key="1">
    <citation type="submission" date="2019-12" db="EMBL/GenBank/DDBJ databases">
        <authorList>
            <person name="Alioto T."/>
            <person name="Alioto T."/>
            <person name="Gomez Garrido J."/>
        </authorList>
    </citation>
    <scope>NUCLEOTIDE SEQUENCE [LARGE SCALE GENOMIC DNA]</scope>
</reference>
<evidence type="ECO:0000313" key="2">
    <source>
        <dbReference type="EMBL" id="CAA3023427.1"/>
    </source>
</evidence>
<sequence length="75" mass="8477">MWTSIFSSFEAYCAESLGHKVGVSLSPPNKDVQQKQGKIDGEKKGKQVNNRSQELKKQEDQRQTQQVNDAKEPTI</sequence>
<dbReference type="AlphaFoldDB" id="A0A8S0V2H2"/>
<dbReference type="Gramene" id="OE9A003079T1">
    <property type="protein sequence ID" value="OE9A003079C1"/>
    <property type="gene ID" value="OE9A003079"/>
</dbReference>
<organism evidence="2 3">
    <name type="scientific">Olea europaea subsp. europaea</name>
    <dbReference type="NCBI Taxonomy" id="158383"/>
    <lineage>
        <taxon>Eukaryota</taxon>
        <taxon>Viridiplantae</taxon>
        <taxon>Streptophyta</taxon>
        <taxon>Embryophyta</taxon>
        <taxon>Tracheophyta</taxon>
        <taxon>Spermatophyta</taxon>
        <taxon>Magnoliopsida</taxon>
        <taxon>eudicotyledons</taxon>
        <taxon>Gunneridae</taxon>
        <taxon>Pentapetalae</taxon>
        <taxon>asterids</taxon>
        <taxon>lamiids</taxon>
        <taxon>Lamiales</taxon>
        <taxon>Oleaceae</taxon>
        <taxon>Oleeae</taxon>
        <taxon>Olea</taxon>
    </lineage>
</organism>
<dbReference type="Proteomes" id="UP000594638">
    <property type="component" value="Unassembled WGS sequence"/>
</dbReference>